<evidence type="ECO:0000313" key="3">
    <source>
        <dbReference type="Proteomes" id="UP000673394"/>
    </source>
</evidence>
<keyword evidence="1" id="KW-0812">Transmembrane</keyword>
<comment type="caution">
    <text evidence="2">The sequence shown here is derived from an EMBL/GenBank/DDBJ whole genome shotgun (WGS) entry which is preliminary data.</text>
</comment>
<sequence length="305" mass="33162">MRSSTLFALLCSVVIIVLLSGCNLSTYAAGNLAKPASTLKPGTDEGSNAIAQLSTLSDQIYTAAYGSNRQLVFTLLQRLETLSAAKAVRTSGTAAGWAAFDESMELAKDALLQKHASGLWYTQAARLKLASDALNRPNVPLWLQYEGILREDEQRIRTAWQMQSEGRAEAAAVTLGIYKEHVERFEVAALMQRDEASLRLLKEQMSYAEQVLAGVEGGTASPEAVQIALSGLDHAANQLFRRSDGEAAIAEVIPPGTTIGSLRNGRAQIAEMFIASFVMAILALAGWRKYRQQLNGVPFPRERFK</sequence>
<reference evidence="2 3" key="1">
    <citation type="submission" date="2021-04" db="EMBL/GenBank/DDBJ databases">
        <title>Paenibacillus sp. DLE-14 whole genome sequence.</title>
        <authorList>
            <person name="Ham Y.J."/>
        </authorList>
    </citation>
    <scope>NUCLEOTIDE SEQUENCE [LARGE SCALE GENOMIC DNA]</scope>
    <source>
        <strain evidence="2 3">DLE-14</strain>
    </source>
</reference>
<dbReference type="Proteomes" id="UP000673394">
    <property type="component" value="Unassembled WGS sequence"/>
</dbReference>
<organism evidence="2 3">
    <name type="scientific">Paenibacillus lignilyticus</name>
    <dbReference type="NCBI Taxonomy" id="1172615"/>
    <lineage>
        <taxon>Bacteria</taxon>
        <taxon>Bacillati</taxon>
        <taxon>Bacillota</taxon>
        <taxon>Bacilli</taxon>
        <taxon>Bacillales</taxon>
        <taxon>Paenibacillaceae</taxon>
        <taxon>Paenibacillus</taxon>
    </lineage>
</organism>
<gene>
    <name evidence="2" type="ORF">I8J30_17400</name>
</gene>
<name>A0ABS5CF71_9BACL</name>
<evidence type="ECO:0008006" key="4">
    <source>
        <dbReference type="Google" id="ProtNLM"/>
    </source>
</evidence>
<feature type="transmembrane region" description="Helical" evidence="1">
    <location>
        <begin position="269"/>
        <end position="287"/>
    </location>
</feature>
<dbReference type="PROSITE" id="PS51257">
    <property type="entry name" value="PROKAR_LIPOPROTEIN"/>
    <property type="match status" value="1"/>
</dbReference>
<dbReference type="EMBL" id="JAGKSP010000006">
    <property type="protein sequence ID" value="MBP3964496.1"/>
    <property type="molecule type" value="Genomic_DNA"/>
</dbReference>
<keyword evidence="1" id="KW-0472">Membrane</keyword>
<evidence type="ECO:0000313" key="2">
    <source>
        <dbReference type="EMBL" id="MBP3964496.1"/>
    </source>
</evidence>
<accession>A0ABS5CF71</accession>
<proteinExistence type="predicted"/>
<keyword evidence="3" id="KW-1185">Reference proteome</keyword>
<dbReference type="RefSeq" id="WP_210659826.1">
    <property type="nucleotide sequence ID" value="NZ_JAGKSP010000006.1"/>
</dbReference>
<protein>
    <recommendedName>
        <fullName evidence="4">Sporulation protein</fullName>
    </recommendedName>
</protein>
<evidence type="ECO:0000256" key="1">
    <source>
        <dbReference type="SAM" id="Phobius"/>
    </source>
</evidence>
<keyword evidence="1" id="KW-1133">Transmembrane helix</keyword>